<dbReference type="InterPro" id="IPR041408">
    <property type="entry name" value="Hcp_Tssd"/>
</dbReference>
<proteinExistence type="predicted"/>
<organism evidence="1 2">
    <name type="scientific">Hymenobacter montanus</name>
    <dbReference type="NCBI Taxonomy" id="2771359"/>
    <lineage>
        <taxon>Bacteria</taxon>
        <taxon>Pseudomonadati</taxon>
        <taxon>Bacteroidota</taxon>
        <taxon>Cytophagia</taxon>
        <taxon>Cytophagales</taxon>
        <taxon>Hymenobacteraceae</taxon>
        <taxon>Hymenobacter</taxon>
    </lineage>
</organism>
<evidence type="ECO:0000313" key="1">
    <source>
        <dbReference type="EMBL" id="MBD2766723.1"/>
    </source>
</evidence>
<dbReference type="GO" id="GO:0033104">
    <property type="term" value="C:type VI protein secretion system complex"/>
    <property type="evidence" value="ECO:0007669"/>
    <property type="project" value="InterPro"/>
</dbReference>
<name>A0A927BB00_9BACT</name>
<sequence length="210" mass="23465">MASFSAELRVAGHVFPIQHCTYEATQATDTRGRVVSKVRRTSAEFVFDVPDGSFLVDWANNPAKRLPAESVFFDEQRRPIETLSFGAAYCVGYQEFFASGDAAGGAYQCRVTLSDPDGWHWRPGGPRPPRRRSCKIRLGSPSRPRPRCCPRVTPPLPYFLGHLCPMANLPTLAGLAKHSYRLAFPAWILPTKTFCLLAPRRALGWPRRSC</sequence>
<keyword evidence="2" id="KW-1185">Reference proteome</keyword>
<evidence type="ECO:0000313" key="2">
    <source>
        <dbReference type="Proteomes" id="UP000612233"/>
    </source>
</evidence>
<comment type="caution">
    <text evidence="1">The sequence shown here is derived from an EMBL/GenBank/DDBJ whole genome shotgun (WGS) entry which is preliminary data.</text>
</comment>
<gene>
    <name evidence="1" type="ORF">IC235_02315</name>
</gene>
<dbReference type="AlphaFoldDB" id="A0A927BB00"/>
<dbReference type="Pfam" id="PF17642">
    <property type="entry name" value="TssD"/>
    <property type="match status" value="1"/>
</dbReference>
<protein>
    <submittedName>
        <fullName evidence="1">Uncharacterized protein</fullName>
    </submittedName>
</protein>
<dbReference type="EMBL" id="JACXAD010000002">
    <property type="protein sequence ID" value="MBD2766723.1"/>
    <property type="molecule type" value="Genomic_DNA"/>
</dbReference>
<dbReference type="Proteomes" id="UP000612233">
    <property type="component" value="Unassembled WGS sequence"/>
</dbReference>
<dbReference type="RefSeq" id="WP_191003553.1">
    <property type="nucleotide sequence ID" value="NZ_JACXAD010000002.1"/>
</dbReference>
<reference evidence="1" key="1">
    <citation type="submission" date="2020-09" db="EMBL/GenBank/DDBJ databases">
        <authorList>
            <person name="Kim M.K."/>
        </authorList>
    </citation>
    <scope>NUCLEOTIDE SEQUENCE</scope>
    <source>
        <strain evidence="1">BT664</strain>
    </source>
</reference>
<accession>A0A927BB00</accession>